<dbReference type="Pfam" id="PF00150">
    <property type="entry name" value="Cellulase"/>
    <property type="match status" value="1"/>
</dbReference>
<evidence type="ECO:0000256" key="3">
    <source>
        <dbReference type="ARBA" id="ARBA00022525"/>
    </source>
</evidence>
<accession>A0A9W9ND60</accession>
<feature type="chain" id="PRO_5040793269" description="glucan endo-1,6-beta-glucosidase" evidence="18">
    <location>
        <begin position="19"/>
        <end position="407"/>
    </location>
</feature>
<evidence type="ECO:0000256" key="7">
    <source>
        <dbReference type="ARBA" id="ARBA00023277"/>
    </source>
</evidence>
<dbReference type="OrthoDB" id="1887033at2759"/>
<comment type="subcellular location">
    <subcellularLocation>
        <location evidence="1">Secreted</location>
    </subcellularLocation>
</comment>
<evidence type="ECO:0000256" key="16">
    <source>
        <dbReference type="ARBA" id="ARBA00043257"/>
    </source>
</evidence>
<dbReference type="GO" id="GO:0046557">
    <property type="term" value="F:glucan endo-1,6-beta-glucosidase activity"/>
    <property type="evidence" value="ECO:0007669"/>
    <property type="project" value="UniProtKB-EC"/>
</dbReference>
<keyword evidence="7" id="KW-0119">Carbohydrate metabolism</keyword>
<dbReference type="PANTHER" id="PTHR31297:SF39">
    <property type="entry name" value="GLUCAN ENDO-1,6-BETA-GLUCOSIDASE B"/>
    <property type="match status" value="1"/>
</dbReference>
<feature type="domain" description="Glycoside hydrolase family 5" evidence="19">
    <location>
        <begin position="78"/>
        <end position="373"/>
    </location>
</feature>
<dbReference type="GO" id="GO:0009251">
    <property type="term" value="P:glucan catabolic process"/>
    <property type="evidence" value="ECO:0007669"/>
    <property type="project" value="TreeGrafter"/>
</dbReference>
<dbReference type="AlphaFoldDB" id="A0A9W9ND60"/>
<dbReference type="GO" id="GO:0004338">
    <property type="term" value="F:glucan exo-1,3-beta-glucosidase activity"/>
    <property type="evidence" value="ECO:0007669"/>
    <property type="project" value="TreeGrafter"/>
</dbReference>
<dbReference type="GeneID" id="81389620"/>
<keyword evidence="10" id="KW-0624">Polysaccharide degradation</keyword>
<dbReference type="InterPro" id="IPR017853">
    <property type="entry name" value="GH"/>
</dbReference>
<feature type="signal peptide" evidence="18">
    <location>
        <begin position="1"/>
        <end position="18"/>
    </location>
</feature>
<keyword evidence="4 18" id="KW-0732">Signal</keyword>
<evidence type="ECO:0000259" key="19">
    <source>
        <dbReference type="Pfam" id="PF00150"/>
    </source>
</evidence>
<keyword evidence="9" id="KW-0961">Cell wall biogenesis/degradation</keyword>
<evidence type="ECO:0000256" key="14">
    <source>
        <dbReference type="ARBA" id="ARBA00041472"/>
    </source>
</evidence>
<keyword evidence="21" id="KW-1185">Reference proteome</keyword>
<dbReference type="EC" id="3.2.1.75" evidence="13"/>
<dbReference type="InterPro" id="IPR001547">
    <property type="entry name" value="Glyco_hydro_5"/>
</dbReference>
<reference evidence="20" key="1">
    <citation type="submission" date="2022-11" db="EMBL/GenBank/DDBJ databases">
        <authorList>
            <person name="Petersen C."/>
        </authorList>
    </citation>
    <scope>NUCLEOTIDE SEQUENCE</scope>
    <source>
        <strain evidence="20">IBT 23319</strain>
    </source>
</reference>
<comment type="function">
    <text evidence="12">Beta-glucanases participate in the metabolism of beta-glucan, the main structural component of the cell wall. Acts on lutean, pustulan and 1,6-oligo-beta-D-glucosides.</text>
</comment>
<comment type="similarity">
    <text evidence="2 17">Belongs to the glycosyl hydrolase 5 (cellulase A) family.</text>
</comment>
<evidence type="ECO:0000256" key="11">
    <source>
        <dbReference type="ARBA" id="ARBA00036633"/>
    </source>
</evidence>
<dbReference type="Gene3D" id="3.20.20.80">
    <property type="entry name" value="Glycosidases"/>
    <property type="match status" value="1"/>
</dbReference>
<comment type="catalytic activity">
    <reaction evidence="11">
        <text>Random hydrolysis of (1-&gt;6)-linkages in (1-&gt;6)-beta-D-glucans.</text>
        <dbReference type="EC" id="3.2.1.75"/>
    </reaction>
</comment>
<evidence type="ECO:0000256" key="8">
    <source>
        <dbReference type="ARBA" id="ARBA00023295"/>
    </source>
</evidence>
<proteinExistence type="inferred from homology"/>
<evidence type="ECO:0000256" key="17">
    <source>
        <dbReference type="RuleBase" id="RU361153"/>
    </source>
</evidence>
<keyword evidence="3" id="KW-0964">Secreted</keyword>
<evidence type="ECO:0000313" key="21">
    <source>
        <dbReference type="Proteomes" id="UP001147733"/>
    </source>
</evidence>
<evidence type="ECO:0000313" key="20">
    <source>
        <dbReference type="EMBL" id="KAJ5216683.1"/>
    </source>
</evidence>
<name>A0A9W9ND60_PENCI</name>
<evidence type="ECO:0000256" key="10">
    <source>
        <dbReference type="ARBA" id="ARBA00023326"/>
    </source>
</evidence>
<evidence type="ECO:0000256" key="18">
    <source>
        <dbReference type="SAM" id="SignalP"/>
    </source>
</evidence>
<protein>
    <recommendedName>
        <fullName evidence="13">glucan endo-1,6-beta-glucosidase</fullName>
        <ecNumber evidence="13">3.2.1.75</ecNumber>
    </recommendedName>
    <alternativeName>
        <fullName evidence="15">Beta-1,6-glucanase B</fullName>
    </alternativeName>
    <alternativeName>
        <fullName evidence="14">Endo-1,6-beta-D-glucanase B</fullName>
    </alternativeName>
    <alternativeName>
        <fullName evidence="16">Endo-1,6-beta-glucanase B</fullName>
    </alternativeName>
</protein>
<evidence type="ECO:0000256" key="12">
    <source>
        <dbReference type="ARBA" id="ARBA00037628"/>
    </source>
</evidence>
<dbReference type="SUPFAM" id="SSF51445">
    <property type="entry name" value="(Trans)glycosidases"/>
    <property type="match status" value="1"/>
</dbReference>
<evidence type="ECO:0000256" key="9">
    <source>
        <dbReference type="ARBA" id="ARBA00023316"/>
    </source>
</evidence>
<evidence type="ECO:0000256" key="4">
    <source>
        <dbReference type="ARBA" id="ARBA00022729"/>
    </source>
</evidence>
<sequence length="407" mass="46368">MKLQSIAALFLSIRLGYAWLPTDEGRELSSFSKSGTSKIRGVNLGSSFIIEKWMAYGEWNDMGCGDYEAEWECVQGIGQEAANKAFKRHWQTWITQDDITKMISYGLNTIRIPVGFWLHEELINDNEYYPRKNAVEDFSNICKWAADAGMYVVVDLHGLPGAQKANEAFTGRYVDSPEFYQNDGNAERAYKFYEWMVEQIHNNQEAYKTVGALELVNEPLQNTENGDTNWMVEHFYPSAIDRIRAKESSLGVKSGDALHITVMDDKWDSGGNPTRSLNGTQKENLLFDDHNYEIYLASQVSSKADLIKAACGDSRVSDVSPKIVGEWSLAFDNKGDNFLPMTGDHASSYSKWFSAQQRQYEALNGWIFWTWKTDDNLVNVEQWNYQKAVDAGIINKDLNEQYNNNPC</sequence>
<dbReference type="Proteomes" id="UP001147733">
    <property type="component" value="Unassembled WGS sequence"/>
</dbReference>
<evidence type="ECO:0000256" key="5">
    <source>
        <dbReference type="ARBA" id="ARBA00022801"/>
    </source>
</evidence>
<evidence type="ECO:0000256" key="6">
    <source>
        <dbReference type="ARBA" id="ARBA00023180"/>
    </source>
</evidence>
<comment type="caution">
    <text evidence="20">The sequence shown here is derived from an EMBL/GenBank/DDBJ whole genome shotgun (WGS) entry which is preliminary data.</text>
</comment>
<reference evidence="20" key="2">
    <citation type="journal article" date="2023" name="IMA Fungus">
        <title>Comparative genomic study of the Penicillium genus elucidates a diverse pangenome and 15 lateral gene transfer events.</title>
        <authorList>
            <person name="Petersen C."/>
            <person name="Sorensen T."/>
            <person name="Nielsen M.R."/>
            <person name="Sondergaard T.E."/>
            <person name="Sorensen J.L."/>
            <person name="Fitzpatrick D.A."/>
            <person name="Frisvad J.C."/>
            <person name="Nielsen K.L."/>
        </authorList>
    </citation>
    <scope>NUCLEOTIDE SEQUENCE</scope>
    <source>
        <strain evidence="20">IBT 23319</strain>
    </source>
</reference>
<evidence type="ECO:0000256" key="13">
    <source>
        <dbReference type="ARBA" id="ARBA00038935"/>
    </source>
</evidence>
<gene>
    <name evidence="20" type="ORF">N7469_011548</name>
</gene>
<keyword evidence="8 17" id="KW-0326">Glycosidase</keyword>
<keyword evidence="6" id="KW-0325">Glycoprotein</keyword>
<dbReference type="GO" id="GO:0071555">
    <property type="term" value="P:cell wall organization"/>
    <property type="evidence" value="ECO:0007669"/>
    <property type="project" value="UniProtKB-KW"/>
</dbReference>
<organism evidence="20 21">
    <name type="scientific">Penicillium citrinum</name>
    <dbReference type="NCBI Taxonomy" id="5077"/>
    <lineage>
        <taxon>Eukaryota</taxon>
        <taxon>Fungi</taxon>
        <taxon>Dikarya</taxon>
        <taxon>Ascomycota</taxon>
        <taxon>Pezizomycotina</taxon>
        <taxon>Eurotiomycetes</taxon>
        <taxon>Eurotiomycetidae</taxon>
        <taxon>Eurotiales</taxon>
        <taxon>Aspergillaceae</taxon>
        <taxon>Penicillium</taxon>
    </lineage>
</organism>
<dbReference type="GO" id="GO:0009986">
    <property type="term" value="C:cell surface"/>
    <property type="evidence" value="ECO:0007669"/>
    <property type="project" value="TreeGrafter"/>
</dbReference>
<keyword evidence="5 17" id="KW-0378">Hydrolase</keyword>
<dbReference type="RefSeq" id="XP_056494962.1">
    <property type="nucleotide sequence ID" value="XM_056650453.1"/>
</dbReference>
<evidence type="ECO:0000256" key="1">
    <source>
        <dbReference type="ARBA" id="ARBA00004613"/>
    </source>
</evidence>
<dbReference type="PANTHER" id="PTHR31297">
    <property type="entry name" value="GLUCAN ENDO-1,6-BETA-GLUCOSIDASE B"/>
    <property type="match status" value="1"/>
</dbReference>
<evidence type="ECO:0000256" key="15">
    <source>
        <dbReference type="ARBA" id="ARBA00042025"/>
    </source>
</evidence>
<dbReference type="EMBL" id="JAPQKT010000011">
    <property type="protein sequence ID" value="KAJ5216683.1"/>
    <property type="molecule type" value="Genomic_DNA"/>
</dbReference>
<dbReference type="InterPro" id="IPR050386">
    <property type="entry name" value="Glycosyl_hydrolase_5"/>
</dbReference>
<dbReference type="GO" id="GO:0005576">
    <property type="term" value="C:extracellular region"/>
    <property type="evidence" value="ECO:0007669"/>
    <property type="project" value="UniProtKB-SubCell"/>
</dbReference>
<evidence type="ECO:0000256" key="2">
    <source>
        <dbReference type="ARBA" id="ARBA00005641"/>
    </source>
</evidence>